<reference evidence="3 4" key="1">
    <citation type="submission" date="2018-10" db="EMBL/GenBank/DDBJ databases">
        <title>Draft genome of Mycobacterium hodleri strain B.</title>
        <authorList>
            <person name="Amande T.J."/>
            <person name="Mcgenity T.J."/>
        </authorList>
    </citation>
    <scope>NUCLEOTIDE SEQUENCE [LARGE SCALE GENOMIC DNA]</scope>
    <source>
        <strain evidence="3 4">B</strain>
    </source>
</reference>
<feature type="signal peptide" evidence="1">
    <location>
        <begin position="1"/>
        <end position="20"/>
    </location>
</feature>
<protein>
    <submittedName>
        <fullName evidence="3">Sensor domain-containing protein</fullName>
    </submittedName>
</protein>
<dbReference type="RefSeq" id="WP_142553117.1">
    <property type="nucleotide sequence ID" value="NZ_VIFX01000020.1"/>
</dbReference>
<dbReference type="PROSITE" id="PS51257">
    <property type="entry name" value="PROKAR_LIPOPROTEIN"/>
    <property type="match status" value="1"/>
</dbReference>
<feature type="chain" id="PRO_5039341275" evidence="1">
    <location>
        <begin position="21"/>
        <end position="232"/>
    </location>
</feature>
<organism evidence="3 4">
    <name type="scientific">Mycolicibacterium hodleri</name>
    <dbReference type="NCBI Taxonomy" id="49897"/>
    <lineage>
        <taxon>Bacteria</taxon>
        <taxon>Bacillati</taxon>
        <taxon>Actinomycetota</taxon>
        <taxon>Actinomycetes</taxon>
        <taxon>Mycobacteriales</taxon>
        <taxon>Mycobacteriaceae</taxon>
        <taxon>Mycolicibacterium</taxon>
    </lineage>
</organism>
<proteinExistence type="predicted"/>
<keyword evidence="1" id="KW-0732">Signal</keyword>
<evidence type="ECO:0000313" key="3">
    <source>
        <dbReference type="EMBL" id="TQR85458.1"/>
    </source>
</evidence>
<gene>
    <name evidence="3" type="ORF">D8S82_16490</name>
</gene>
<name>A0A544VZP5_9MYCO</name>
<dbReference type="EMBL" id="VIFX01000020">
    <property type="protein sequence ID" value="TQR85458.1"/>
    <property type="molecule type" value="Genomic_DNA"/>
</dbReference>
<dbReference type="Pfam" id="PF14032">
    <property type="entry name" value="PknH_C"/>
    <property type="match status" value="1"/>
</dbReference>
<feature type="domain" description="PknH-like extracellular" evidence="2">
    <location>
        <begin position="30"/>
        <end position="230"/>
    </location>
</feature>
<dbReference type="Gene3D" id="3.40.1000.70">
    <property type="entry name" value="PknH-like extracellular domain"/>
    <property type="match status" value="1"/>
</dbReference>
<dbReference type="Proteomes" id="UP000315759">
    <property type="component" value="Unassembled WGS sequence"/>
</dbReference>
<evidence type="ECO:0000256" key="1">
    <source>
        <dbReference type="SAM" id="SignalP"/>
    </source>
</evidence>
<evidence type="ECO:0000313" key="4">
    <source>
        <dbReference type="Proteomes" id="UP000315759"/>
    </source>
</evidence>
<keyword evidence="4" id="KW-1185">Reference proteome</keyword>
<accession>A0A544VZP5</accession>
<sequence>MRRSAGTVFVVLLLAGCAQTVPGVATPAASAVKVLPTEAEISSDIGNTLSTFGFQPFVGGVEILPDGYRSDAEASPIRCAAVTDTAPRIVYEPLPVVEAARQSYFNWDEGVDASGADAAVVRLASPAAAHQAFASFARQWQQCSGTTVVKHVGDAVIDAAVTDVTVQDAVVSATVRTRQRPGGTQTRYERALGVRDGTLVEVSLAVTPAGERQPDPRAWAVRIAETMLDKSQ</sequence>
<dbReference type="InterPro" id="IPR026954">
    <property type="entry name" value="PknH-like_Extracell"/>
</dbReference>
<dbReference type="InterPro" id="IPR038232">
    <property type="entry name" value="PknH-like_Extracell_sf"/>
</dbReference>
<dbReference type="AlphaFoldDB" id="A0A544VZP5"/>
<evidence type="ECO:0000259" key="2">
    <source>
        <dbReference type="Pfam" id="PF14032"/>
    </source>
</evidence>
<comment type="caution">
    <text evidence="3">The sequence shown here is derived from an EMBL/GenBank/DDBJ whole genome shotgun (WGS) entry which is preliminary data.</text>
</comment>